<comment type="similarity">
    <text evidence="1 2">Belongs to the UPF0102 family.</text>
</comment>
<dbReference type="EMBL" id="PCRZ01000020">
    <property type="protein sequence ID" value="PIP29991.1"/>
    <property type="molecule type" value="Genomic_DNA"/>
</dbReference>
<accession>A0A2G9ZA54</accession>
<evidence type="ECO:0000313" key="3">
    <source>
        <dbReference type="EMBL" id="PIP29991.1"/>
    </source>
</evidence>
<dbReference type="HAMAP" id="MF_00048">
    <property type="entry name" value="UPF0102"/>
    <property type="match status" value="1"/>
</dbReference>
<dbReference type="InterPro" id="IPR011335">
    <property type="entry name" value="Restrct_endonuc-II-like"/>
</dbReference>
<protein>
    <recommendedName>
        <fullName evidence="2">UPF0102 protein COX26_01150</fullName>
    </recommendedName>
</protein>
<dbReference type="InterPro" id="IPR011856">
    <property type="entry name" value="tRNA_endonuc-like_dom_sf"/>
</dbReference>
<dbReference type="Proteomes" id="UP000228812">
    <property type="component" value="Unassembled WGS sequence"/>
</dbReference>
<dbReference type="GO" id="GO:0003676">
    <property type="term" value="F:nucleic acid binding"/>
    <property type="evidence" value="ECO:0007669"/>
    <property type="project" value="InterPro"/>
</dbReference>
<evidence type="ECO:0000256" key="1">
    <source>
        <dbReference type="ARBA" id="ARBA00006738"/>
    </source>
</evidence>
<dbReference type="Pfam" id="PF02021">
    <property type="entry name" value="UPF0102"/>
    <property type="match status" value="1"/>
</dbReference>
<dbReference type="InterPro" id="IPR003509">
    <property type="entry name" value="UPF0102_YraN-like"/>
</dbReference>
<dbReference type="PANTHER" id="PTHR34039:SF1">
    <property type="entry name" value="UPF0102 PROTEIN YRAN"/>
    <property type="match status" value="1"/>
</dbReference>
<gene>
    <name evidence="3" type="ORF">COX26_01150</name>
</gene>
<proteinExistence type="inferred from homology"/>
<sequence>MRTKRSKLGQIGENVAAKYLSQKKYRIIERNFKRSFGELDIVAMAPDKTLVFVEVKTMYPGILKPEDHMTKAKLIKFKRAASLYAGAHQKLIKDKKGWRLDLVALVREPACAGRPAGFRIRHYENIYL</sequence>
<organism evidence="3 4">
    <name type="scientific">Candidatus Jorgensenbacteria bacterium CG23_combo_of_CG06-09_8_20_14_all_54_14</name>
    <dbReference type="NCBI Taxonomy" id="1974595"/>
    <lineage>
        <taxon>Bacteria</taxon>
        <taxon>Candidatus Joergenseniibacteriota</taxon>
    </lineage>
</organism>
<reference evidence="3 4" key="1">
    <citation type="submission" date="2017-09" db="EMBL/GenBank/DDBJ databases">
        <title>Depth-based differentiation of microbial function through sediment-hosted aquifers and enrichment of novel symbionts in the deep terrestrial subsurface.</title>
        <authorList>
            <person name="Probst A.J."/>
            <person name="Ladd B."/>
            <person name="Jarett J.K."/>
            <person name="Geller-Mcgrath D.E."/>
            <person name="Sieber C.M."/>
            <person name="Emerson J.B."/>
            <person name="Anantharaman K."/>
            <person name="Thomas B.C."/>
            <person name="Malmstrom R."/>
            <person name="Stieglmeier M."/>
            <person name="Klingl A."/>
            <person name="Woyke T."/>
            <person name="Ryan C.M."/>
            <person name="Banfield J.F."/>
        </authorList>
    </citation>
    <scope>NUCLEOTIDE SEQUENCE [LARGE SCALE GENOMIC DNA]</scope>
    <source>
        <strain evidence="3">CG23_combo_of_CG06-09_8_20_14_all_54_14</strain>
    </source>
</reference>
<evidence type="ECO:0000256" key="2">
    <source>
        <dbReference type="HAMAP-Rule" id="MF_00048"/>
    </source>
</evidence>
<name>A0A2G9ZA54_9BACT</name>
<dbReference type="Gene3D" id="3.40.1350.10">
    <property type="match status" value="1"/>
</dbReference>
<dbReference type="SUPFAM" id="SSF52980">
    <property type="entry name" value="Restriction endonuclease-like"/>
    <property type="match status" value="1"/>
</dbReference>
<comment type="caution">
    <text evidence="3">The sequence shown here is derived from an EMBL/GenBank/DDBJ whole genome shotgun (WGS) entry which is preliminary data.</text>
</comment>
<dbReference type="AlphaFoldDB" id="A0A2G9ZA54"/>
<dbReference type="PANTHER" id="PTHR34039">
    <property type="entry name" value="UPF0102 PROTEIN YRAN"/>
    <property type="match status" value="1"/>
</dbReference>
<evidence type="ECO:0000313" key="4">
    <source>
        <dbReference type="Proteomes" id="UP000228812"/>
    </source>
</evidence>